<feature type="compositionally biased region" description="Basic and acidic residues" evidence="1">
    <location>
        <begin position="1"/>
        <end position="10"/>
    </location>
</feature>
<feature type="non-terminal residue" evidence="2">
    <location>
        <position position="58"/>
    </location>
</feature>
<evidence type="ECO:0000313" key="2">
    <source>
        <dbReference type="EMBL" id="GAI86593.1"/>
    </source>
</evidence>
<evidence type="ECO:0000256" key="1">
    <source>
        <dbReference type="SAM" id="MobiDB-lite"/>
    </source>
</evidence>
<gene>
    <name evidence="2" type="ORF">S12H4_17705</name>
</gene>
<dbReference type="AlphaFoldDB" id="X1S137"/>
<comment type="caution">
    <text evidence="2">The sequence shown here is derived from an EMBL/GenBank/DDBJ whole genome shotgun (WGS) entry which is preliminary data.</text>
</comment>
<feature type="region of interest" description="Disordered" evidence="1">
    <location>
        <begin position="1"/>
        <end position="36"/>
    </location>
</feature>
<protein>
    <submittedName>
        <fullName evidence="2">Uncharacterized protein</fullName>
    </submittedName>
</protein>
<proteinExistence type="predicted"/>
<name>X1S137_9ZZZZ</name>
<reference evidence="2" key="1">
    <citation type="journal article" date="2014" name="Front. Microbiol.">
        <title>High frequency of phylogenetically diverse reductive dehalogenase-homologous genes in deep subseafloor sedimentary metagenomes.</title>
        <authorList>
            <person name="Kawai M."/>
            <person name="Futagami T."/>
            <person name="Toyoda A."/>
            <person name="Takaki Y."/>
            <person name="Nishi S."/>
            <person name="Hori S."/>
            <person name="Arai W."/>
            <person name="Tsubouchi T."/>
            <person name="Morono Y."/>
            <person name="Uchiyama I."/>
            <person name="Ito T."/>
            <person name="Fujiyama A."/>
            <person name="Inagaki F."/>
            <person name="Takami H."/>
        </authorList>
    </citation>
    <scope>NUCLEOTIDE SEQUENCE</scope>
    <source>
        <strain evidence="2">Expedition CK06-06</strain>
    </source>
</reference>
<accession>X1S137</accession>
<sequence length="58" mass="6746">MIDMPKKKDPLASPGRRTRAYEMPNLLNVQSNQDPLRQIEDDALRDLSNEYKVSRSQD</sequence>
<dbReference type="EMBL" id="BARW01008680">
    <property type="protein sequence ID" value="GAI86593.1"/>
    <property type="molecule type" value="Genomic_DNA"/>
</dbReference>
<organism evidence="2">
    <name type="scientific">marine sediment metagenome</name>
    <dbReference type="NCBI Taxonomy" id="412755"/>
    <lineage>
        <taxon>unclassified sequences</taxon>
        <taxon>metagenomes</taxon>
        <taxon>ecological metagenomes</taxon>
    </lineage>
</organism>